<feature type="region of interest" description="Disordered" evidence="2">
    <location>
        <begin position="109"/>
        <end position="138"/>
    </location>
</feature>
<dbReference type="Proteomes" id="UP000463388">
    <property type="component" value="Unassembled WGS sequence"/>
</dbReference>
<dbReference type="Gene3D" id="1.10.10.10">
    <property type="entry name" value="Winged helix-like DNA-binding domain superfamily/Winged helix DNA-binding domain"/>
    <property type="match status" value="1"/>
</dbReference>
<dbReference type="InterPro" id="IPR055247">
    <property type="entry name" value="InsJ-like_HTH"/>
</dbReference>
<name>A0A6N8JT78_9ACTN</name>
<gene>
    <name evidence="4" type="ORF">GKZ27_11615</name>
</gene>
<evidence type="ECO:0000313" key="5">
    <source>
        <dbReference type="Proteomes" id="UP000463388"/>
    </source>
</evidence>
<evidence type="ECO:0000256" key="1">
    <source>
        <dbReference type="ARBA" id="ARBA00038232"/>
    </source>
</evidence>
<proteinExistence type="inferred from homology"/>
<comment type="caution">
    <text evidence="4">The sequence shown here is derived from an EMBL/GenBank/DDBJ whole genome shotgun (WGS) entry which is preliminary data.</text>
</comment>
<dbReference type="OrthoDB" id="3233355at2"/>
<dbReference type="PANTHER" id="PTHR33795">
    <property type="entry name" value="INSERTION ELEMENT IS150 PROTEIN INSJ"/>
    <property type="match status" value="1"/>
</dbReference>
<dbReference type="InterPro" id="IPR010921">
    <property type="entry name" value="Trp_repressor/repl_initiator"/>
</dbReference>
<organism evidence="4 5">
    <name type="scientific">Adlercreutzia mucosicola</name>
    <dbReference type="NCBI Taxonomy" id="580026"/>
    <lineage>
        <taxon>Bacteria</taxon>
        <taxon>Bacillati</taxon>
        <taxon>Actinomycetota</taxon>
        <taxon>Coriobacteriia</taxon>
        <taxon>Eggerthellales</taxon>
        <taxon>Eggerthellaceae</taxon>
        <taxon>Adlercreutzia</taxon>
    </lineage>
</organism>
<dbReference type="InterPro" id="IPR009057">
    <property type="entry name" value="Homeodomain-like_sf"/>
</dbReference>
<dbReference type="AlphaFoldDB" id="A0A6N8JT78"/>
<reference evidence="4 5" key="1">
    <citation type="submission" date="2019-12" db="EMBL/GenBank/DDBJ databases">
        <title>Microbes associate with the intestines of laboratory mice.</title>
        <authorList>
            <person name="Navarre W."/>
            <person name="Wong E."/>
        </authorList>
    </citation>
    <scope>NUCLEOTIDE SEQUENCE [LARGE SCALE GENOMIC DNA]</scope>
    <source>
        <strain evidence="4 5">NM66_B29</strain>
    </source>
</reference>
<accession>A0A6N8JT78</accession>
<dbReference type="SUPFAM" id="SSF48295">
    <property type="entry name" value="TrpR-like"/>
    <property type="match status" value="1"/>
</dbReference>
<dbReference type="InterPro" id="IPR036388">
    <property type="entry name" value="WH-like_DNA-bd_sf"/>
</dbReference>
<dbReference type="GO" id="GO:0043565">
    <property type="term" value="F:sequence-specific DNA binding"/>
    <property type="evidence" value="ECO:0007669"/>
    <property type="project" value="InterPro"/>
</dbReference>
<protein>
    <submittedName>
        <fullName evidence="4">Helix-turn-helix domain-containing protein</fullName>
    </submittedName>
</protein>
<dbReference type="EMBL" id="WSRR01000061">
    <property type="protein sequence ID" value="MVX62079.1"/>
    <property type="molecule type" value="Genomic_DNA"/>
</dbReference>
<dbReference type="PANTHER" id="PTHR33795:SF1">
    <property type="entry name" value="INSERTION ELEMENT IS150 PROTEIN INSJ"/>
    <property type="match status" value="1"/>
</dbReference>
<dbReference type="Pfam" id="PF13384">
    <property type="entry name" value="HTH_23"/>
    <property type="match status" value="1"/>
</dbReference>
<keyword evidence="5" id="KW-1185">Reference proteome</keyword>
<sequence length="171" mass="18951">MSGRPLYDAGVRRRAVELYEEGHGRDVVARLVGAPEGTVRKWLDTYRSVGIGVLSAMGAKKKTYSFETKVAAARAVADDGLTVPEAMARFGIASSSPLRKWLRAYREGGPEALRPRPRGRSRGAGKAPGPMTREQELERRVQKLEAENAYLKKSIALKAEKRSRTARKRRS</sequence>
<feature type="domain" description="Insertion element IS150 protein InsJ-like helix-turn-helix" evidence="3">
    <location>
        <begin position="69"/>
        <end position="120"/>
    </location>
</feature>
<evidence type="ECO:0000259" key="3">
    <source>
        <dbReference type="Pfam" id="PF13518"/>
    </source>
</evidence>
<dbReference type="InterPro" id="IPR052057">
    <property type="entry name" value="IS150/IS1296_orfA-like"/>
</dbReference>
<evidence type="ECO:0000256" key="2">
    <source>
        <dbReference type="SAM" id="MobiDB-lite"/>
    </source>
</evidence>
<comment type="similarity">
    <text evidence="1">Belongs to the IS150/IS1296 orfA family.</text>
</comment>
<evidence type="ECO:0000313" key="4">
    <source>
        <dbReference type="EMBL" id="MVX62079.1"/>
    </source>
</evidence>
<dbReference type="SUPFAM" id="SSF46689">
    <property type="entry name" value="Homeodomain-like"/>
    <property type="match status" value="1"/>
</dbReference>
<dbReference type="Pfam" id="PF13518">
    <property type="entry name" value="HTH_28"/>
    <property type="match status" value="1"/>
</dbReference>